<reference evidence="1 2" key="1">
    <citation type="journal article" date="2024" name="Nat. Commun.">
        <title>Phylogenomics reveals the evolutionary origins of lichenization in chlorophyte algae.</title>
        <authorList>
            <person name="Puginier C."/>
            <person name="Libourel C."/>
            <person name="Otte J."/>
            <person name="Skaloud P."/>
            <person name="Haon M."/>
            <person name="Grisel S."/>
            <person name="Petersen M."/>
            <person name="Berrin J.G."/>
            <person name="Delaux P.M."/>
            <person name="Dal Grande F."/>
            <person name="Keller J."/>
        </authorList>
    </citation>
    <scope>NUCLEOTIDE SEQUENCE [LARGE SCALE GENOMIC DNA]</scope>
    <source>
        <strain evidence="1 2">SAG 216-7</strain>
    </source>
</reference>
<sequence>MQHCFSEEILDSAVHFQVMDLGRQLYIWVGTSAAQLGSLCFASPLGPTTGAGRGMPPVATLVRGANEGGSASLAQRLAARAGCPVAVAWSLPEDPPALGLVVERRLMRELQTLQLISQPVRQ</sequence>
<keyword evidence="2" id="KW-1185">Reference proteome</keyword>
<evidence type="ECO:0008006" key="3">
    <source>
        <dbReference type="Google" id="ProtNLM"/>
    </source>
</evidence>
<dbReference type="Proteomes" id="UP001491310">
    <property type="component" value="Unassembled WGS sequence"/>
</dbReference>
<name>A0ABR2YHR6_9CHLO</name>
<evidence type="ECO:0000313" key="1">
    <source>
        <dbReference type="EMBL" id="KAK9905705.1"/>
    </source>
</evidence>
<accession>A0ABR2YHR6</accession>
<dbReference type="EMBL" id="JALJOT010000011">
    <property type="protein sequence ID" value="KAK9905705.1"/>
    <property type="molecule type" value="Genomic_DNA"/>
</dbReference>
<evidence type="ECO:0000313" key="2">
    <source>
        <dbReference type="Proteomes" id="UP001491310"/>
    </source>
</evidence>
<comment type="caution">
    <text evidence="1">The sequence shown here is derived from an EMBL/GenBank/DDBJ whole genome shotgun (WGS) entry which is preliminary data.</text>
</comment>
<dbReference type="PANTHER" id="PTHR33559:SF1">
    <property type="entry name" value="PROTEASOME ASSEMBLY CHAPERONE 4"/>
    <property type="match status" value="1"/>
</dbReference>
<protein>
    <recommendedName>
        <fullName evidence="3">Proteasome assembly chaperone 4</fullName>
    </recommendedName>
</protein>
<dbReference type="Pfam" id="PF16093">
    <property type="entry name" value="PAC4"/>
    <property type="match status" value="1"/>
</dbReference>
<organism evidence="1 2">
    <name type="scientific">Coccomyxa subellipsoidea</name>
    <dbReference type="NCBI Taxonomy" id="248742"/>
    <lineage>
        <taxon>Eukaryota</taxon>
        <taxon>Viridiplantae</taxon>
        <taxon>Chlorophyta</taxon>
        <taxon>core chlorophytes</taxon>
        <taxon>Trebouxiophyceae</taxon>
        <taxon>Trebouxiophyceae incertae sedis</taxon>
        <taxon>Coccomyxaceae</taxon>
        <taxon>Coccomyxa</taxon>
    </lineage>
</organism>
<gene>
    <name evidence="1" type="ORF">WJX75_004904</name>
</gene>
<dbReference type="PANTHER" id="PTHR33559">
    <property type="entry name" value="PROTEASOME ASSEMBLY CHAPERONE 4"/>
    <property type="match status" value="1"/>
</dbReference>
<dbReference type="InterPro" id="IPR032157">
    <property type="entry name" value="PAC4"/>
</dbReference>
<proteinExistence type="predicted"/>